<dbReference type="PANTHER" id="PTHR47026:SF2">
    <property type="entry name" value="FLAGELLAR ASSOCIATED PROTEIN"/>
    <property type="match status" value="1"/>
</dbReference>
<feature type="region of interest" description="Disordered" evidence="1">
    <location>
        <begin position="288"/>
        <end position="317"/>
    </location>
</feature>
<organism evidence="2 3">
    <name type="scientific">Diacronema lutheri</name>
    <name type="common">Unicellular marine alga</name>
    <name type="synonym">Monochrysis lutheri</name>
    <dbReference type="NCBI Taxonomy" id="2081491"/>
    <lineage>
        <taxon>Eukaryota</taxon>
        <taxon>Haptista</taxon>
        <taxon>Haptophyta</taxon>
        <taxon>Pavlovophyceae</taxon>
        <taxon>Pavlovales</taxon>
        <taxon>Pavlovaceae</taxon>
        <taxon>Diacronema</taxon>
    </lineage>
</organism>
<protein>
    <submittedName>
        <fullName evidence="2">Uncharacterized protein</fullName>
    </submittedName>
</protein>
<evidence type="ECO:0000313" key="2">
    <source>
        <dbReference type="EMBL" id="KAG8464030.1"/>
    </source>
</evidence>
<dbReference type="PANTHER" id="PTHR47026">
    <property type="entry name" value="PIGMENTOSA GTPASE REGULATOR-LIKE PROTEIN, PUTATIVE-RELATED"/>
    <property type="match status" value="1"/>
</dbReference>
<keyword evidence="3" id="KW-1185">Reference proteome</keyword>
<dbReference type="EMBL" id="JAGTXO010000014">
    <property type="protein sequence ID" value="KAG8464030.1"/>
    <property type="molecule type" value="Genomic_DNA"/>
</dbReference>
<dbReference type="OrthoDB" id="64044at2759"/>
<reference evidence="2" key="1">
    <citation type="submission" date="2021-05" db="EMBL/GenBank/DDBJ databases">
        <title>The genome of the haptophyte Pavlova lutheri (Diacronema luteri, Pavlovales) - a model for lipid biosynthesis in eukaryotic algae.</title>
        <authorList>
            <person name="Hulatt C.J."/>
            <person name="Posewitz M.C."/>
        </authorList>
    </citation>
    <scope>NUCLEOTIDE SEQUENCE</scope>
    <source>
        <strain evidence="2">NIVA-4/92</strain>
    </source>
</reference>
<dbReference type="OMA" id="PACEVLP"/>
<feature type="region of interest" description="Disordered" evidence="1">
    <location>
        <begin position="1"/>
        <end position="21"/>
    </location>
</feature>
<gene>
    <name evidence="2" type="ORF">KFE25_000198</name>
</gene>
<evidence type="ECO:0000313" key="3">
    <source>
        <dbReference type="Proteomes" id="UP000751190"/>
    </source>
</evidence>
<dbReference type="AlphaFoldDB" id="A0A8J6CBT5"/>
<accession>A0A8J6CBT5</accession>
<name>A0A8J6CBT5_DIALT</name>
<dbReference type="Proteomes" id="UP000751190">
    <property type="component" value="Unassembled WGS sequence"/>
</dbReference>
<evidence type="ECO:0000256" key="1">
    <source>
        <dbReference type="SAM" id="MobiDB-lite"/>
    </source>
</evidence>
<sequence>MTEVAMEKTSFSREPRSLNPEHQAAIDVMRTEQTRLLHDGDYRASHQIKLDRDAAEARMQQSRVEHERQRQAKERVRLDKAWAVERERFEQEWARRASALEADNAQRIRVLEEVHMYALEEHEAAATVRRAAMHYRMSKGLLEYSLTEKQLALGERYDEAIIVKKRSDALRRREERAFDRTASAKFDLERERLDAAQQSEMDNLRQKCHALSVAHERERGEAFAVLRQKYKNLDKDVAHAFAMEFNAPPACEVLPTNVSRAQQSSTFRGTLKLESLSGSKGAIARLSELPEPPAVDTDPALAPWLARGAASAPEQRS</sequence>
<comment type="caution">
    <text evidence="2">The sequence shown here is derived from an EMBL/GenBank/DDBJ whole genome shotgun (WGS) entry which is preliminary data.</text>
</comment>
<proteinExistence type="predicted"/>